<organism evidence="5 6">
    <name type="scientific">Mesopusillimonas faecipullorum</name>
    <dbReference type="NCBI Taxonomy" id="2755040"/>
    <lineage>
        <taxon>Bacteria</taxon>
        <taxon>Pseudomonadati</taxon>
        <taxon>Pseudomonadota</taxon>
        <taxon>Betaproteobacteria</taxon>
        <taxon>Burkholderiales</taxon>
        <taxon>Alcaligenaceae</taxon>
        <taxon>Mesopusillimonas</taxon>
    </lineage>
</organism>
<name>A0ABS8CEC8_9BURK</name>
<dbReference type="PANTHER" id="PTHR30487:SF0">
    <property type="entry name" value="PREPILIN LEADER PEPTIDASE_N-METHYLTRANSFERASE-RELATED"/>
    <property type="match status" value="1"/>
</dbReference>
<dbReference type="Gene3D" id="1.20.120.1220">
    <property type="match status" value="1"/>
</dbReference>
<feature type="transmembrane region" description="Helical" evidence="3">
    <location>
        <begin position="167"/>
        <end position="193"/>
    </location>
</feature>
<protein>
    <submittedName>
        <fullName evidence="5">Prepilin peptidase</fullName>
    </submittedName>
</protein>
<keyword evidence="3" id="KW-1133">Transmembrane helix</keyword>
<keyword evidence="3" id="KW-0472">Membrane</keyword>
<evidence type="ECO:0000256" key="1">
    <source>
        <dbReference type="ARBA" id="ARBA00005801"/>
    </source>
</evidence>
<dbReference type="InterPro" id="IPR050882">
    <property type="entry name" value="Prepilin_peptidase/N-MTase"/>
</dbReference>
<dbReference type="InterPro" id="IPR014032">
    <property type="entry name" value="Peptidase_A24A_bac"/>
</dbReference>
<evidence type="ECO:0000313" key="5">
    <source>
        <dbReference type="EMBL" id="MCB5364391.1"/>
    </source>
</evidence>
<evidence type="ECO:0000313" key="6">
    <source>
        <dbReference type="Proteomes" id="UP000776983"/>
    </source>
</evidence>
<feature type="transmembrane region" description="Helical" evidence="3">
    <location>
        <begin position="77"/>
        <end position="95"/>
    </location>
</feature>
<accession>A0ABS8CEC8</accession>
<dbReference type="EMBL" id="JACDXW010000005">
    <property type="protein sequence ID" value="MCB5364391.1"/>
    <property type="molecule type" value="Genomic_DNA"/>
</dbReference>
<gene>
    <name evidence="5" type="ORF">H0484_11590</name>
</gene>
<feature type="transmembrane region" description="Helical" evidence="3">
    <location>
        <begin position="126"/>
        <end position="147"/>
    </location>
</feature>
<evidence type="ECO:0000259" key="4">
    <source>
        <dbReference type="Pfam" id="PF01478"/>
    </source>
</evidence>
<feature type="domain" description="Prepilin type IV endopeptidase peptidase" evidence="4">
    <location>
        <begin position="85"/>
        <end position="192"/>
    </location>
</feature>
<dbReference type="PRINTS" id="PR00864">
    <property type="entry name" value="PREPILNPTASE"/>
</dbReference>
<dbReference type="InterPro" id="IPR000045">
    <property type="entry name" value="Prepilin_IV_endopep_pep"/>
</dbReference>
<comment type="similarity">
    <text evidence="1 2">Belongs to the peptidase A24 family.</text>
</comment>
<feature type="transmembrane region" description="Helical" evidence="3">
    <location>
        <begin position="205"/>
        <end position="222"/>
    </location>
</feature>
<feature type="transmembrane region" description="Helical" evidence="3">
    <location>
        <begin position="101"/>
        <end position="119"/>
    </location>
</feature>
<evidence type="ECO:0000256" key="3">
    <source>
        <dbReference type="SAM" id="Phobius"/>
    </source>
</evidence>
<keyword evidence="3" id="KW-0812">Transmembrane</keyword>
<feature type="transmembrane region" description="Helical" evidence="3">
    <location>
        <begin position="12"/>
        <end position="32"/>
    </location>
</feature>
<comment type="caution">
    <text evidence="5">The sequence shown here is derived from an EMBL/GenBank/DDBJ whole genome shotgun (WGS) entry which is preliminary data.</text>
</comment>
<keyword evidence="6" id="KW-1185">Reference proteome</keyword>
<proteinExistence type="inferred from homology"/>
<dbReference type="Pfam" id="PF01478">
    <property type="entry name" value="Peptidase_A24"/>
    <property type="match status" value="1"/>
</dbReference>
<evidence type="ECO:0000256" key="2">
    <source>
        <dbReference type="RuleBase" id="RU003793"/>
    </source>
</evidence>
<dbReference type="Proteomes" id="UP000776983">
    <property type="component" value="Unassembled WGS sequence"/>
</dbReference>
<reference evidence="5 6" key="1">
    <citation type="submission" date="2020-07" db="EMBL/GenBank/DDBJ databases">
        <title>Pusillimonas sp. nov., isolated from poultry manure in Taiwan.</title>
        <authorList>
            <person name="Lin S.-Y."/>
            <person name="Tang Y.-S."/>
            <person name="Young C.-C."/>
        </authorList>
    </citation>
    <scope>NUCLEOTIDE SEQUENCE [LARGE SCALE GENOMIC DNA]</scope>
    <source>
        <strain evidence="5 6">CC-YST705</strain>
    </source>
</reference>
<dbReference type="RefSeq" id="WP_315859954.1">
    <property type="nucleotide sequence ID" value="NZ_JACDXW010000005.1"/>
</dbReference>
<dbReference type="PANTHER" id="PTHR30487">
    <property type="entry name" value="TYPE 4 PREPILIN-LIKE PROTEINS LEADER PEPTIDE-PROCESSING ENZYME"/>
    <property type="match status" value="1"/>
</dbReference>
<sequence>MWALGTFASPWASALALGLLATVLSPFLAWWADWLPRQIDPELPPPAKLSSLSRRLCFALLCALPAAACGWRYGLSFAGLAATTFALLLATLAWIDAHTGLLPDHLTLALLWLGLLVNLNHTFAMLPDAVIGAACGYLFFWLIYQAFLLCTGREGLGYGDFKLLAALGAWLGWAALPNIVLFASVSALLITLLRRWRSGTDMGLALHYGPYLAAAGAFQLFWQF</sequence>